<organism evidence="2 3">
    <name type="scientific">Paraprevotella xylaniphila YIT 11841</name>
    <dbReference type="NCBI Taxonomy" id="762982"/>
    <lineage>
        <taxon>Bacteria</taxon>
        <taxon>Pseudomonadati</taxon>
        <taxon>Bacteroidota</taxon>
        <taxon>Bacteroidia</taxon>
        <taxon>Bacteroidales</taxon>
        <taxon>Prevotellaceae</taxon>
        <taxon>Paraprevotella</taxon>
    </lineage>
</organism>
<keyword evidence="3" id="KW-1185">Reference proteome</keyword>
<accession>F3QQI1</accession>
<evidence type="ECO:0000313" key="3">
    <source>
        <dbReference type="Proteomes" id="UP000005546"/>
    </source>
</evidence>
<evidence type="ECO:0000313" key="2">
    <source>
        <dbReference type="EMBL" id="EGG57064.1"/>
    </source>
</evidence>
<dbReference type="AlphaFoldDB" id="F3QQI1"/>
<protein>
    <submittedName>
        <fullName evidence="2">Conserved domain protein</fullName>
    </submittedName>
</protein>
<name>F3QQI1_9BACT</name>
<feature type="signal peptide" evidence="1">
    <location>
        <begin position="1"/>
        <end position="36"/>
    </location>
</feature>
<reference evidence="2 3" key="1">
    <citation type="submission" date="2011-02" db="EMBL/GenBank/DDBJ databases">
        <authorList>
            <person name="Weinstock G."/>
            <person name="Sodergren E."/>
            <person name="Clifton S."/>
            <person name="Fulton L."/>
            <person name="Fulton B."/>
            <person name="Courtney L."/>
            <person name="Fronick C."/>
            <person name="Harrison M."/>
            <person name="Strong C."/>
            <person name="Farmer C."/>
            <person name="Delahaunty K."/>
            <person name="Markovic C."/>
            <person name="Hall O."/>
            <person name="Minx P."/>
            <person name="Tomlinson C."/>
            <person name="Mitreva M."/>
            <person name="Hou S."/>
            <person name="Chen J."/>
            <person name="Wollam A."/>
            <person name="Pepin K.H."/>
            <person name="Johnson M."/>
            <person name="Bhonagiri V."/>
            <person name="Zhang X."/>
            <person name="Suruliraj S."/>
            <person name="Warren W."/>
            <person name="Chinwalla A."/>
            <person name="Mardis E.R."/>
            <person name="Wilson R.K."/>
        </authorList>
    </citation>
    <scope>NUCLEOTIDE SEQUENCE [LARGE SCALE GENOMIC DNA]</scope>
    <source>
        <strain evidence="2 3">YIT 11841</strain>
    </source>
</reference>
<evidence type="ECO:0000256" key="1">
    <source>
        <dbReference type="SAM" id="SignalP"/>
    </source>
</evidence>
<sequence>MSMKRRTTKIFSVRLGKRLPVALMTMALTAANMAFAQEENPWVGEALPAEGGEFYLYNKSGDGFLLGANTWGTQGSLGQPGLLCTVVVSNGKYKIVTRCNGDNRGLGSDGYIDNGNPAEYTFTDPTPDDGLNEYVMNLDANKWFYYGGEGTVLTLDGNGSATDAQWLFVSKAQREQKLDQATKDHGVDATFYIMGASFVRTEPHNWKEVHNGGTVSLSSPGGASGNHFYCAEASNNDNFDIYQELTGIRNGRYRLTCQGFYRGDGSARNAMLYAGLVESPLLLAESEEDVPADANKAAIAFGDGRYAGNTVEVIVQDGTLRLGVKKNAYIKNDWAVFDNFRLTYLGEATAEEAFTELMGSFQNLINDFNDLGAEAIKSELQAVYDKYAGTTGDVTEALQVVSETVKSANAARALTMALNNAVKGAEAYWAKVENGEVTLNNALKTSLQQQIAEAKKQLAETNMADMVVGAEESATKLNAMVVSARNWAGLSYALGKAKALADRLGGLENTDEYKKVLADLDAVELTFDDAILDVAALNAKIQEKLTPEFLATVTEKNKLDMTSFITNPNIFNNTGVQNQMPGGWILGRNDARDNSIWCTVTDGDGELHAGNWSGNKGNDVTGVHYYQKIGIGDGAVKLPDGLYQLAAATYSDGDPNKIVLYATSDSVNIDTVYFNRDRMLYDEALFKTDVTSTVEDVVVVDGQLYIGVRGADPENNHQGGNGKNWYADNFRLYFAGSDVLGAYRGRLQDRLDKAVVLHDSLAVYGIDDSESYGFALDPEEGYYIFLTEGTLDDVSYAIDDLDKMNADAEKLIANYLLLTPLVQNGNNFNNQLNEGVLFAQPTAKKTFSAALEMAAEVAEDMSWDNYLSDAVVEQAEALKAATAELMNSVALCYPMGTAKVLADQIGGLAQTEAYLNVMTYIASDELDPLDVDLAVQALQGECVNAMTPEVLSRATADEPFDMTTFVVNPNIYQDATDDEGNPTDVRINGWTLETNADRAPRTGATSGDTWMYTTSHSSNDAHNISSATDYRQVIGTQPEVSAEGKYGLPTGAYRVEAATFLNHEWDKMRLYAQTNSVEVSTVTGSAGQDSLVYAYTEIEYADSAFNGKQDVWDAAQATLGTTTVVPEIYVENGAVTIGIRGNGRVGGNDSWFLADNFRLYYIGTERGSNIGGTMMDCNANSSELVDVYDITGKLVRKQVKRADAVNGLKKGIYIAGGKKYVVAGN</sequence>
<dbReference type="HOGENOM" id="CLU_271566_0_0_10"/>
<keyword evidence="1" id="KW-0732">Signal</keyword>
<dbReference type="Proteomes" id="UP000005546">
    <property type="component" value="Unassembled WGS sequence"/>
</dbReference>
<comment type="caution">
    <text evidence="2">The sequence shown here is derived from an EMBL/GenBank/DDBJ whole genome shotgun (WGS) entry which is preliminary data.</text>
</comment>
<feature type="chain" id="PRO_5003306139" evidence="1">
    <location>
        <begin position="37"/>
        <end position="1225"/>
    </location>
</feature>
<gene>
    <name evidence="2" type="ORF">HMPREF9442_00423</name>
</gene>
<dbReference type="EMBL" id="AFBR01000013">
    <property type="protein sequence ID" value="EGG57064.1"/>
    <property type="molecule type" value="Genomic_DNA"/>
</dbReference>
<proteinExistence type="predicted"/>
<dbReference type="eggNOG" id="ENOG5034AC6">
    <property type="taxonomic scope" value="Bacteria"/>
</dbReference>
<dbReference type="STRING" id="762982.HMPREF9442_00423"/>